<feature type="domain" description="GH29D-like beta-sandwich" evidence="4">
    <location>
        <begin position="362"/>
        <end position="425"/>
    </location>
</feature>
<organism evidence="5 6">
    <name type="scientific">Methanobacterium lacus (strain AL-21)</name>
    <dbReference type="NCBI Taxonomy" id="877455"/>
    <lineage>
        <taxon>Archaea</taxon>
        <taxon>Methanobacteriati</taxon>
        <taxon>Methanobacteriota</taxon>
        <taxon>Methanomada group</taxon>
        <taxon>Methanobacteria</taxon>
        <taxon>Methanobacteriales</taxon>
        <taxon>Methanobacteriaceae</taxon>
        <taxon>Methanobacterium</taxon>
    </lineage>
</organism>
<evidence type="ECO:0000259" key="4">
    <source>
        <dbReference type="Pfam" id="PF13290"/>
    </source>
</evidence>
<gene>
    <name evidence="5" type="ordered locus">Metbo_0947</name>
</gene>
<dbReference type="Proteomes" id="UP000007490">
    <property type="component" value="Chromosome"/>
</dbReference>
<feature type="domain" description="GH29D-like beta-sandwich" evidence="4">
    <location>
        <begin position="283"/>
        <end position="345"/>
    </location>
</feature>
<dbReference type="STRING" id="877455.Metbo_0947"/>
<dbReference type="InterPro" id="IPR059177">
    <property type="entry name" value="GH29D-like_dom"/>
</dbReference>
<dbReference type="eggNOG" id="arCOG03665">
    <property type="taxonomic scope" value="Archaea"/>
</dbReference>
<feature type="domain" description="SbsA Ig-like" evidence="3">
    <location>
        <begin position="595"/>
        <end position="696"/>
    </location>
</feature>
<dbReference type="PANTHER" id="PTHR41775:SF1">
    <property type="entry name" value="PEPTIDASE M6-LIKE DOMAIN-CONTAINING PROTEIN"/>
    <property type="match status" value="1"/>
</dbReference>
<proteinExistence type="predicted"/>
<feature type="domain" description="GH29D-like beta-sandwich" evidence="4">
    <location>
        <begin position="523"/>
        <end position="588"/>
    </location>
</feature>
<evidence type="ECO:0000256" key="1">
    <source>
        <dbReference type="ARBA" id="ARBA00022729"/>
    </source>
</evidence>
<feature type="domain" description="GH29D-like beta-sandwich" evidence="4">
    <location>
        <begin position="442"/>
        <end position="506"/>
    </location>
</feature>
<evidence type="ECO:0000256" key="2">
    <source>
        <dbReference type="SAM" id="MobiDB-lite"/>
    </source>
</evidence>
<keyword evidence="1" id="KW-0732">Signal</keyword>
<sequence length="699" mass="76795">MVQYRERGAGNDPLNYKGTDSGSGWPDDYPNDGMLIWHIDATLNSYGTDYLYDNSYTNHKLLSLMEADGLSEIESGAYADAGDYYVNGSVFNPFSNPNSYNYSSKNTGVVVDNLAYVGNTMVGRYAIIGKSSGSLNEAVNSTLNWTTNGDLNGGTSTGWISQTGVTHDGSDSAQTGFINDNQLTWIQTSVTGPGTISFWWKVSSEQDHDKLMFYVDGINLTSISGDVDWNLLSHKIGNGIHTLNWTYLKDGSGFDGNDTGWIDEVKWVLDDATPPTVSCDHLGGLYNKSQNVVLTMNEAGSIYYTLNGETPTTTNTKYTEPITITNTTTLKYLAVDLAGNPSIIHSQIYTLDLVAPNATANPKGGLYNRAQEVSLNMDEKGTIYYSINGSSPDMSMPYTHPITIDSDTVLKYFAMDLAGNTSPVYFENYYTDFKPPVAYSNPAGGIFNKTQIIVLTMNEAGSIYYTLNGETPTTASTKYTEPITITNTTTLKYLAIDLAGNPSIIYSQMFTIDTKSPYLSVTPSGGIYNINKTVVIKMSEFGTIYYTLNGTTPSNKSQRYIGPLIISKNSVLKYFGVDLAGNPSTIYTQNYTINKTVLRVVHTTPLNMQTGFSRTAPIKIQFSETIAPYIHFNNIRVKNISTGTYLTLNSSVTGNTINLRVNHRKINTWYSLTIPAKAVKDRAGNYLLANYTVKFKISS</sequence>
<keyword evidence="6" id="KW-1185">Reference proteome</keyword>
<dbReference type="HOGENOM" id="CLU_394149_0_0_2"/>
<dbReference type="KEGG" id="mel:Metbo_0947"/>
<evidence type="ECO:0000313" key="6">
    <source>
        <dbReference type="Proteomes" id="UP000007490"/>
    </source>
</evidence>
<dbReference type="Pfam" id="PF13290">
    <property type="entry name" value="CHB_HEX_C_1"/>
    <property type="match status" value="4"/>
</dbReference>
<evidence type="ECO:0000259" key="3">
    <source>
        <dbReference type="Pfam" id="PF13205"/>
    </source>
</evidence>
<dbReference type="AlphaFoldDB" id="F0TC43"/>
<evidence type="ECO:0000313" key="5">
    <source>
        <dbReference type="EMBL" id="ADZ09194.1"/>
    </source>
</evidence>
<name>F0TC43_METLA</name>
<dbReference type="PANTHER" id="PTHR41775">
    <property type="entry name" value="SECRETED PROTEIN-RELATED"/>
    <property type="match status" value="1"/>
</dbReference>
<protein>
    <submittedName>
        <fullName evidence="5">Uncharacterized protein</fullName>
    </submittedName>
</protein>
<dbReference type="Pfam" id="PF13205">
    <property type="entry name" value="Big_5"/>
    <property type="match status" value="1"/>
</dbReference>
<reference evidence="6" key="1">
    <citation type="submission" date="2011-02" db="EMBL/GenBank/DDBJ databases">
        <title>Complete sequence of Methanobacterium sp. AL-21.</title>
        <authorList>
            <consortium name="US DOE Joint Genome Institute"/>
            <person name="Lucas S."/>
            <person name="Copeland A."/>
            <person name="Lapidus A."/>
            <person name="Cheng J.-F."/>
            <person name="Goodwin L."/>
            <person name="Pitluck S."/>
            <person name="Chertkov O."/>
            <person name="Detter J.C."/>
            <person name="Han C."/>
            <person name="Tapia R."/>
            <person name="Land M."/>
            <person name="Hauser L."/>
            <person name="Kyrpides N."/>
            <person name="Ivanova N."/>
            <person name="Mikhailova N."/>
            <person name="Pagani I."/>
            <person name="Cadillo-Quiroz H."/>
            <person name="Imachi H."/>
            <person name="Zinder S."/>
            <person name="Liu W."/>
            <person name="Woyke T."/>
        </authorList>
    </citation>
    <scope>NUCLEOTIDE SEQUENCE [LARGE SCALE GENOMIC DNA]</scope>
    <source>
        <strain evidence="6">AL-21</strain>
    </source>
</reference>
<dbReference type="InterPro" id="IPR032812">
    <property type="entry name" value="SbsA_Ig"/>
</dbReference>
<feature type="region of interest" description="Disordered" evidence="2">
    <location>
        <begin position="1"/>
        <end position="23"/>
    </location>
</feature>
<reference evidence="5 6" key="2">
    <citation type="journal article" date="2014" name="Int. J. Syst. Evol. Microbiol.">
        <title>Methanobacterium paludis sp. nov. and a novel strain of Methanobacterium lacus isolated from northern peatlands.</title>
        <authorList>
            <person name="Cadillo-Quiroz H."/>
            <person name="Brauer S.L."/>
            <person name="Goodson N."/>
            <person name="Yavitt J.B."/>
            <person name="Zinder S.H."/>
        </authorList>
    </citation>
    <scope>NUCLEOTIDE SEQUENCE [LARGE SCALE GENOMIC DNA]</scope>
    <source>
        <strain evidence="5 6">AL-21</strain>
    </source>
</reference>
<accession>F0TC43</accession>
<dbReference type="EMBL" id="CP002551">
    <property type="protein sequence ID" value="ADZ09194.1"/>
    <property type="molecule type" value="Genomic_DNA"/>
</dbReference>